<evidence type="ECO:0000256" key="1">
    <source>
        <dbReference type="SAM" id="MobiDB-lite"/>
    </source>
</evidence>
<evidence type="ECO:0000313" key="3">
    <source>
        <dbReference type="EMBL" id="KKL87351.1"/>
    </source>
</evidence>
<accession>A0A0F9GA76</accession>
<feature type="non-terminal residue" evidence="3">
    <location>
        <position position="1"/>
    </location>
</feature>
<protein>
    <recommendedName>
        <fullName evidence="2">DUF7507 domain-containing protein</fullName>
    </recommendedName>
</protein>
<evidence type="ECO:0000259" key="2">
    <source>
        <dbReference type="Pfam" id="PF24346"/>
    </source>
</evidence>
<name>A0A0F9GA76_9ZZZZ</name>
<reference evidence="3" key="1">
    <citation type="journal article" date="2015" name="Nature">
        <title>Complex archaea that bridge the gap between prokaryotes and eukaryotes.</title>
        <authorList>
            <person name="Spang A."/>
            <person name="Saw J.H."/>
            <person name="Jorgensen S.L."/>
            <person name="Zaremba-Niedzwiedzka K."/>
            <person name="Martijn J."/>
            <person name="Lind A.E."/>
            <person name="van Eijk R."/>
            <person name="Schleper C."/>
            <person name="Guy L."/>
            <person name="Ettema T.J."/>
        </authorList>
    </citation>
    <scope>NUCLEOTIDE SEQUENCE</scope>
</reference>
<comment type="caution">
    <text evidence="3">The sequence shown here is derived from an EMBL/GenBank/DDBJ whole genome shotgun (WGS) entry which is preliminary data.</text>
</comment>
<proteinExistence type="predicted"/>
<sequence>TTVRTARTLRAASRWPFSTRYEYKTGAGAGATGMGANLVADRAPARVIGLQREVSMSGWLPASIAHNIEMMHVPKEPRADDATDVMRDVPLDDRVPSTVDGGDEVLLIHYPEGFPNDIDANDDHSVELFQPSITLDKTGDALSKVGDDVAYTVVITNTSSADSPDLVIDSISDTLQGDLTDAANFDSSDCGASLAPSASCTIVYTYTVQGGDPDPLLNTASVETHPEGFPNDIASSDDHSSARHDDGA</sequence>
<feature type="compositionally biased region" description="Basic and acidic residues" evidence="1">
    <location>
        <begin position="236"/>
        <end position="248"/>
    </location>
</feature>
<dbReference type="InterPro" id="IPR013783">
    <property type="entry name" value="Ig-like_fold"/>
</dbReference>
<gene>
    <name evidence="3" type="ORF">LCGC14_1935540</name>
</gene>
<dbReference type="EMBL" id="LAZR01020856">
    <property type="protein sequence ID" value="KKL87351.1"/>
    <property type="molecule type" value="Genomic_DNA"/>
</dbReference>
<feature type="domain" description="DUF7507" evidence="2">
    <location>
        <begin position="130"/>
        <end position="227"/>
    </location>
</feature>
<organism evidence="3">
    <name type="scientific">marine sediment metagenome</name>
    <dbReference type="NCBI Taxonomy" id="412755"/>
    <lineage>
        <taxon>unclassified sequences</taxon>
        <taxon>metagenomes</taxon>
        <taxon>ecological metagenomes</taxon>
    </lineage>
</organism>
<dbReference type="Pfam" id="PF24346">
    <property type="entry name" value="DUF7507"/>
    <property type="match status" value="1"/>
</dbReference>
<dbReference type="AlphaFoldDB" id="A0A0F9GA76"/>
<dbReference type="InterPro" id="IPR055354">
    <property type="entry name" value="DUF7507"/>
</dbReference>
<dbReference type="Gene3D" id="2.60.40.10">
    <property type="entry name" value="Immunoglobulins"/>
    <property type="match status" value="1"/>
</dbReference>
<feature type="region of interest" description="Disordered" evidence="1">
    <location>
        <begin position="215"/>
        <end position="248"/>
    </location>
</feature>